<proteinExistence type="predicted"/>
<evidence type="ECO:0000259" key="2">
    <source>
        <dbReference type="Pfam" id="PF04366"/>
    </source>
</evidence>
<dbReference type="Pfam" id="PF04366">
    <property type="entry name" value="Ysc84"/>
    <property type="match status" value="1"/>
</dbReference>
<dbReference type="AlphaFoldDB" id="A0A2X0QTC6"/>
<accession>A0A2X0QTC6</accession>
<name>A0A2X0QTC6_9PROT</name>
<dbReference type="EMBL" id="LS423452">
    <property type="protein sequence ID" value="SPS05030.1"/>
    <property type="molecule type" value="Genomic_DNA"/>
</dbReference>
<protein>
    <recommendedName>
        <fullName evidence="2">Ysc84 actin-binding domain-containing protein</fullName>
    </recommendedName>
</protein>
<reference evidence="3" key="1">
    <citation type="submission" date="2018-05" db="EMBL/GenBank/DDBJ databases">
        <authorList>
            <person name="Lanie J.A."/>
            <person name="Ng W.-L."/>
            <person name="Kazmierczak K.M."/>
            <person name="Andrzejewski T.M."/>
            <person name="Davidsen T.M."/>
            <person name="Wayne K.J."/>
            <person name="Tettelin H."/>
            <person name="Glass J.I."/>
            <person name="Rusch D."/>
            <person name="Podicherti R."/>
            <person name="Tsui H.-C.T."/>
            <person name="Winkler M.E."/>
        </authorList>
    </citation>
    <scope>NUCLEOTIDE SEQUENCE</scope>
    <source>
        <strain evidence="3">KNB</strain>
    </source>
</reference>
<keyword evidence="1" id="KW-0812">Transmembrane</keyword>
<organism evidence="3">
    <name type="scientific">Candidatus Nitrotoga fabula</name>
    <dbReference type="NCBI Taxonomy" id="2182327"/>
    <lineage>
        <taxon>Bacteria</taxon>
        <taxon>Pseudomonadati</taxon>
        <taxon>Pseudomonadota</taxon>
        <taxon>Betaproteobacteria</taxon>
        <taxon>Nitrosomonadales</taxon>
        <taxon>Gallionellaceae</taxon>
        <taxon>Candidatus Nitrotoga</taxon>
    </lineage>
</organism>
<gene>
    <name evidence="3" type="ORF">NITFAB_0619</name>
</gene>
<evidence type="ECO:0000256" key="1">
    <source>
        <dbReference type="SAM" id="Phobius"/>
    </source>
</evidence>
<feature type="domain" description="Ysc84 actin-binding" evidence="2">
    <location>
        <begin position="98"/>
        <end position="182"/>
    </location>
</feature>
<keyword evidence="1" id="KW-1133">Transmembrane helix</keyword>
<evidence type="ECO:0000313" key="3">
    <source>
        <dbReference type="EMBL" id="SPS05030.1"/>
    </source>
</evidence>
<keyword evidence="1" id="KW-0472">Membrane</keyword>
<feature type="transmembrane region" description="Helical" evidence="1">
    <location>
        <begin position="7"/>
        <end position="28"/>
    </location>
</feature>
<dbReference type="InterPro" id="IPR007461">
    <property type="entry name" value="Ysc84_actin-binding"/>
</dbReference>
<sequence length="186" mass="20200">MITIQRVLHRFFFIVLAMCPLVTMNSYADQSREDLNKEAAHALQILIKSNPVAAEFSKLAKATLVFPKIIKAGLVFGGSFGDGVLMKNGSAAGYYRSTGLSWGLQAGAQSYGYVLFLMNDKAMDFLEQSKGWEIGVGPSVVVMTEGAAKNVSTTTIKDDAYAFIFDQQGLMASLSIEGNKITRLKP</sequence>
<dbReference type="CDD" id="cd11524">
    <property type="entry name" value="SYLF"/>
    <property type="match status" value="1"/>
</dbReference>